<reference evidence="1 2" key="2">
    <citation type="journal article" date="2012" name="J. Bacteriol.">
        <title>Complete genome sequences of six strains of the genus Methylobacterium.</title>
        <authorList>
            <person name="Marx C.J."/>
            <person name="Bringel F."/>
            <person name="Chistoserdova L."/>
            <person name="Moulin L."/>
            <person name="Farhan Ul Haque M."/>
            <person name="Fleischman D.E."/>
            <person name="Gruffaz C."/>
            <person name="Jourand P."/>
            <person name="Knief C."/>
            <person name="Lee M.C."/>
            <person name="Muller E.E."/>
            <person name="Nadalig T."/>
            <person name="Peyraud R."/>
            <person name="Roselli S."/>
            <person name="Russ L."/>
            <person name="Goodwin L.A."/>
            <person name="Ivanova N."/>
            <person name="Kyrpides N."/>
            <person name="Lajus A."/>
            <person name="Land M.L."/>
            <person name="Medigue C."/>
            <person name="Mikhailova N."/>
            <person name="Nolan M."/>
            <person name="Woyke T."/>
            <person name="Stolyar S."/>
            <person name="Vorholt J.A."/>
            <person name="Vuilleumier S."/>
        </authorList>
    </citation>
    <scope>NUCLEOTIDE SEQUENCE [LARGE SCALE GENOMIC DNA]</scope>
    <source>
        <strain evidence="2">CM4 / NCIMB 13688</strain>
    </source>
</reference>
<protein>
    <submittedName>
        <fullName evidence="1">Uncharacterized protein</fullName>
    </submittedName>
</protein>
<evidence type="ECO:0000313" key="2">
    <source>
        <dbReference type="Proteomes" id="UP000002385"/>
    </source>
</evidence>
<dbReference type="KEGG" id="mch:Mchl_5325"/>
<evidence type="ECO:0000313" key="1">
    <source>
        <dbReference type="EMBL" id="ACK86086.1"/>
    </source>
</evidence>
<proteinExistence type="predicted"/>
<dbReference type="Proteomes" id="UP000002385">
    <property type="component" value="Chromosome"/>
</dbReference>
<dbReference type="HOGENOM" id="CLU_3218478_0_0_5"/>
<sequence length="44" mass="4670">MPPGSPQLTAHEYTAANIKHASIETLSAAIHQAPTENGPNCERD</sequence>
<organism evidence="1 2">
    <name type="scientific">Methylorubrum extorquens (strain CM4 / NCIMB 13688)</name>
    <name type="common">Methylobacterium extorquens</name>
    <dbReference type="NCBI Taxonomy" id="440085"/>
    <lineage>
        <taxon>Bacteria</taxon>
        <taxon>Pseudomonadati</taxon>
        <taxon>Pseudomonadota</taxon>
        <taxon>Alphaproteobacteria</taxon>
        <taxon>Hyphomicrobiales</taxon>
        <taxon>Methylobacteriaceae</taxon>
        <taxon>Methylorubrum</taxon>
    </lineage>
</organism>
<reference evidence="2" key="1">
    <citation type="submission" date="2008-12" db="EMBL/GenBank/DDBJ databases">
        <title>Complete sequence of chromosome of Methylobacterium chloromethanicum CM4.</title>
        <authorList>
            <consortium name="US DOE Joint Genome Institute"/>
            <person name="Lucas S."/>
            <person name="Copeland A."/>
            <person name="Lapidus A."/>
            <person name="Glavina del Rio T."/>
            <person name="Dalin E."/>
            <person name="Tice H."/>
            <person name="Bruce D."/>
            <person name="Goodwin L."/>
            <person name="Pitluck S."/>
            <person name="Chertkov O."/>
            <person name="Brettin T."/>
            <person name="Detter J.C."/>
            <person name="Han C."/>
            <person name="Larimer F."/>
            <person name="Land M."/>
            <person name="Hauser L."/>
            <person name="Kyrpides N."/>
            <person name="Mikhailova N."/>
            <person name="Marx C."/>
            <person name="Richardson P."/>
        </authorList>
    </citation>
    <scope>NUCLEOTIDE SEQUENCE [LARGE SCALE GENOMIC DNA]</scope>
    <source>
        <strain evidence="2">CM4 / NCIMB 13688</strain>
    </source>
</reference>
<name>B7KWK9_METC4</name>
<accession>B7KWK9</accession>
<dbReference type="AlphaFoldDB" id="B7KWK9"/>
<dbReference type="EMBL" id="CP001298">
    <property type="protein sequence ID" value="ACK86086.1"/>
    <property type="molecule type" value="Genomic_DNA"/>
</dbReference>
<gene>
    <name evidence="1" type="ordered locus">Mchl_5325</name>
</gene>